<dbReference type="SUPFAM" id="SSF46894">
    <property type="entry name" value="C-terminal effector domain of the bipartite response regulators"/>
    <property type="match status" value="1"/>
</dbReference>
<dbReference type="PROSITE" id="PS50110">
    <property type="entry name" value="RESPONSE_REGULATORY"/>
    <property type="match status" value="1"/>
</dbReference>
<dbReference type="PROSITE" id="PS00622">
    <property type="entry name" value="HTH_LUXR_1"/>
    <property type="match status" value="1"/>
</dbReference>
<dbReference type="SMART" id="SM00421">
    <property type="entry name" value="HTH_LUXR"/>
    <property type="match status" value="1"/>
</dbReference>
<dbReference type="CDD" id="cd17535">
    <property type="entry name" value="REC_NarL-like"/>
    <property type="match status" value="1"/>
</dbReference>
<evidence type="ECO:0000313" key="8">
    <source>
        <dbReference type="EMBL" id="TCK07186.1"/>
    </source>
</evidence>
<dbReference type="Pfam" id="PF00072">
    <property type="entry name" value="Response_reg"/>
    <property type="match status" value="1"/>
</dbReference>
<organism evidence="8 9">
    <name type="scientific">Marinobacterium mangrovicola</name>
    <dbReference type="NCBI Taxonomy" id="1476959"/>
    <lineage>
        <taxon>Bacteria</taxon>
        <taxon>Pseudomonadati</taxon>
        <taxon>Pseudomonadota</taxon>
        <taxon>Gammaproteobacteria</taxon>
        <taxon>Oceanospirillales</taxon>
        <taxon>Oceanospirillaceae</taxon>
        <taxon>Marinobacterium</taxon>
    </lineage>
</organism>
<dbReference type="OrthoDB" id="9796655at2"/>
<dbReference type="InterPro" id="IPR000792">
    <property type="entry name" value="Tscrpt_reg_LuxR_C"/>
</dbReference>
<evidence type="ECO:0000259" key="7">
    <source>
        <dbReference type="PROSITE" id="PS50110"/>
    </source>
</evidence>
<dbReference type="PRINTS" id="PR00038">
    <property type="entry name" value="HTHLUXR"/>
</dbReference>
<proteinExistence type="predicted"/>
<keyword evidence="3" id="KW-0238">DNA-binding</keyword>
<feature type="modified residue" description="4-aspartylphosphate" evidence="5">
    <location>
        <position position="72"/>
    </location>
</feature>
<dbReference type="InterPro" id="IPR011006">
    <property type="entry name" value="CheY-like_superfamily"/>
</dbReference>
<evidence type="ECO:0000256" key="3">
    <source>
        <dbReference type="ARBA" id="ARBA00023125"/>
    </source>
</evidence>
<sequence length="237" mass="25986">MPDLEIRAPGSPDFKSQSCARVVLVDDHPIFRRGVAELLNESGRFEVIADFSSARALLDVIDELQPDLAVIDLQMPGDDGLSLLQQLKGRSPDLRIVMLTASDDSEHLLQAIQSGADGYLLKETDAELILQRLEGVLEGKVALDDEALVILTQRLRNTQAPVQADNSLGEITLRERQTLSLIAAGMSNKLIARELGISDGTVKVYVKSLLRKLDLHSRLELAAWVHAHPEVELEGEA</sequence>
<dbReference type="GO" id="GO:0006355">
    <property type="term" value="P:regulation of DNA-templated transcription"/>
    <property type="evidence" value="ECO:0007669"/>
    <property type="project" value="InterPro"/>
</dbReference>
<dbReference type="PANTHER" id="PTHR43214">
    <property type="entry name" value="TWO-COMPONENT RESPONSE REGULATOR"/>
    <property type="match status" value="1"/>
</dbReference>
<dbReference type="InterPro" id="IPR016032">
    <property type="entry name" value="Sig_transdc_resp-reg_C-effctor"/>
</dbReference>
<dbReference type="InterPro" id="IPR039420">
    <property type="entry name" value="WalR-like"/>
</dbReference>
<dbReference type="SMART" id="SM00448">
    <property type="entry name" value="REC"/>
    <property type="match status" value="1"/>
</dbReference>
<comment type="caution">
    <text evidence="8">The sequence shown here is derived from an EMBL/GenBank/DDBJ whole genome shotgun (WGS) entry which is preliminary data.</text>
</comment>
<evidence type="ECO:0000256" key="1">
    <source>
        <dbReference type="ARBA" id="ARBA00022553"/>
    </source>
</evidence>
<dbReference type="RefSeq" id="WP_132291347.1">
    <property type="nucleotide sequence ID" value="NZ_SMFU01000008.1"/>
</dbReference>
<dbReference type="AlphaFoldDB" id="A0A4V6ND04"/>
<evidence type="ECO:0000256" key="4">
    <source>
        <dbReference type="ARBA" id="ARBA00023163"/>
    </source>
</evidence>
<dbReference type="EMBL" id="SMFU01000008">
    <property type="protein sequence ID" value="TCK07186.1"/>
    <property type="molecule type" value="Genomic_DNA"/>
</dbReference>
<feature type="domain" description="Response regulatory" evidence="7">
    <location>
        <begin position="21"/>
        <end position="137"/>
    </location>
</feature>
<name>A0A4V6ND04_9GAMM</name>
<dbReference type="SUPFAM" id="SSF52172">
    <property type="entry name" value="CheY-like"/>
    <property type="match status" value="1"/>
</dbReference>
<keyword evidence="2" id="KW-0805">Transcription regulation</keyword>
<reference evidence="8 9" key="1">
    <citation type="submission" date="2019-03" db="EMBL/GenBank/DDBJ databases">
        <title>Genomic Encyclopedia of Archaeal and Bacterial Type Strains, Phase II (KMG-II): from individual species to whole genera.</title>
        <authorList>
            <person name="Goeker M."/>
        </authorList>
    </citation>
    <scope>NUCLEOTIDE SEQUENCE [LARGE SCALE GENOMIC DNA]</scope>
    <source>
        <strain evidence="8 9">DSM 27697</strain>
    </source>
</reference>
<protein>
    <submittedName>
        <fullName evidence="8">LuxR family two component transcriptional regulator</fullName>
    </submittedName>
</protein>
<evidence type="ECO:0000256" key="2">
    <source>
        <dbReference type="ARBA" id="ARBA00023015"/>
    </source>
</evidence>
<dbReference type="Gene3D" id="3.40.50.2300">
    <property type="match status" value="1"/>
</dbReference>
<evidence type="ECO:0000256" key="5">
    <source>
        <dbReference type="PROSITE-ProRule" id="PRU00169"/>
    </source>
</evidence>
<dbReference type="InterPro" id="IPR001789">
    <property type="entry name" value="Sig_transdc_resp-reg_receiver"/>
</dbReference>
<dbReference type="Pfam" id="PF00196">
    <property type="entry name" value="GerE"/>
    <property type="match status" value="1"/>
</dbReference>
<dbReference type="CDD" id="cd06170">
    <property type="entry name" value="LuxR_C_like"/>
    <property type="match status" value="1"/>
</dbReference>
<gene>
    <name evidence="8" type="ORF">CLV83_2044</name>
</gene>
<dbReference type="PROSITE" id="PS50043">
    <property type="entry name" value="HTH_LUXR_2"/>
    <property type="match status" value="1"/>
</dbReference>
<accession>A0A4V6ND04</accession>
<dbReference type="Proteomes" id="UP000294546">
    <property type="component" value="Unassembled WGS sequence"/>
</dbReference>
<keyword evidence="4" id="KW-0804">Transcription</keyword>
<keyword evidence="1 5" id="KW-0597">Phosphoprotein</keyword>
<dbReference type="GO" id="GO:0000160">
    <property type="term" value="P:phosphorelay signal transduction system"/>
    <property type="evidence" value="ECO:0007669"/>
    <property type="project" value="InterPro"/>
</dbReference>
<dbReference type="InterPro" id="IPR058245">
    <property type="entry name" value="NreC/VraR/RcsB-like_REC"/>
</dbReference>
<keyword evidence="9" id="KW-1185">Reference proteome</keyword>
<dbReference type="PANTHER" id="PTHR43214:SF41">
    <property type="entry name" value="NITRATE_NITRITE RESPONSE REGULATOR PROTEIN NARP"/>
    <property type="match status" value="1"/>
</dbReference>
<dbReference type="GO" id="GO:0003677">
    <property type="term" value="F:DNA binding"/>
    <property type="evidence" value="ECO:0007669"/>
    <property type="project" value="UniProtKB-KW"/>
</dbReference>
<evidence type="ECO:0000313" key="9">
    <source>
        <dbReference type="Proteomes" id="UP000294546"/>
    </source>
</evidence>
<feature type="domain" description="HTH luxR-type" evidence="6">
    <location>
        <begin position="164"/>
        <end position="229"/>
    </location>
</feature>
<evidence type="ECO:0000259" key="6">
    <source>
        <dbReference type="PROSITE" id="PS50043"/>
    </source>
</evidence>